<dbReference type="InterPro" id="IPR022025">
    <property type="entry name" value="Amidoligase_2"/>
</dbReference>
<dbReference type="Pfam" id="PF12224">
    <property type="entry name" value="Amidoligase_2"/>
    <property type="match status" value="1"/>
</dbReference>
<dbReference type="RefSeq" id="WP_227575871.1">
    <property type="nucleotide sequence ID" value="NZ_CP101987.1"/>
</dbReference>
<evidence type="ECO:0000313" key="2">
    <source>
        <dbReference type="Proteomes" id="UP001316384"/>
    </source>
</evidence>
<dbReference type="EMBL" id="CP101987">
    <property type="protein sequence ID" value="UUI70569.1"/>
    <property type="molecule type" value="Genomic_DNA"/>
</dbReference>
<evidence type="ECO:0000313" key="1">
    <source>
        <dbReference type="EMBL" id="UUI70569.1"/>
    </source>
</evidence>
<sequence length="377" mass="40850">MLDHLHREETTIETDGLTLRTGVEIELLAPVGSDRQALADVLAARSGGAVRRSFHTDSEPSAVPGVGVFRHLSPAFDVVDGRGRPLARLVDDVTIEADLAPVPGRRDLPGHRGWYRVLCDDPRLLRLVERHADPDAPLADVLRPVADLFGATVEVFPGAARVNDATGASIAVAMALPPGRERPCEVVTPPLERAHARALENLLAPARDLGFTVPHEAAVHVHVDGGPFRDPAAFANLVRLFAHWREPLWEALGTNPACRRLAPLPGALVDLVERDHPRTPEGWARLQRDAHAVGLTKYADVNLTQLVSPRPLRDTVEVRVLPGSIDGHDVVRRARVVERLLLRCLDARPVPSPGADAVHDPGRALDALAGGHREVTR</sequence>
<gene>
    <name evidence="1" type="ORF">NP048_12230</name>
</gene>
<proteinExistence type="predicted"/>
<organism evidence="1 2">
    <name type="scientific">Cellulomonas xiejunii</name>
    <dbReference type="NCBI Taxonomy" id="2968083"/>
    <lineage>
        <taxon>Bacteria</taxon>
        <taxon>Bacillati</taxon>
        <taxon>Actinomycetota</taxon>
        <taxon>Actinomycetes</taxon>
        <taxon>Micrococcales</taxon>
        <taxon>Cellulomonadaceae</taxon>
        <taxon>Cellulomonas</taxon>
    </lineage>
</organism>
<reference evidence="1 2" key="1">
    <citation type="submission" date="2022-07" db="EMBL/GenBank/DDBJ databases">
        <title>Novel species in genus cellulomonas.</title>
        <authorList>
            <person name="Ye L."/>
        </authorList>
    </citation>
    <scope>NUCLEOTIDE SEQUENCE [LARGE SCALE GENOMIC DNA]</scope>
    <source>
        <strain evidence="2">zg-B89</strain>
    </source>
</reference>
<protein>
    <submittedName>
        <fullName evidence="1">Amidoligase family protein</fullName>
    </submittedName>
</protein>
<dbReference type="Proteomes" id="UP001316384">
    <property type="component" value="Chromosome"/>
</dbReference>
<accession>A0ABY5KLC7</accession>
<keyword evidence="2" id="KW-1185">Reference proteome</keyword>
<name>A0ABY5KLC7_9CELL</name>